<dbReference type="Proteomes" id="UP001140206">
    <property type="component" value="Chromosome 2"/>
</dbReference>
<dbReference type="InterPro" id="IPR002921">
    <property type="entry name" value="Fungal_lipase-type"/>
</dbReference>
<evidence type="ECO:0000313" key="3">
    <source>
        <dbReference type="EMBL" id="KAJ4792454.1"/>
    </source>
</evidence>
<feature type="compositionally biased region" description="Polar residues" evidence="1">
    <location>
        <begin position="18"/>
        <end position="31"/>
    </location>
</feature>
<dbReference type="CDD" id="cd00519">
    <property type="entry name" value="Lipase_3"/>
    <property type="match status" value="1"/>
</dbReference>
<evidence type="ECO:0000256" key="1">
    <source>
        <dbReference type="SAM" id="MobiDB-lite"/>
    </source>
</evidence>
<protein>
    <submittedName>
        <fullName evidence="3">Alpha/beta-Hydrolases superfamily protein</fullName>
    </submittedName>
</protein>
<name>A0AAV8FGA9_9POAL</name>
<feature type="region of interest" description="Disordered" evidence="1">
    <location>
        <begin position="1"/>
        <end position="47"/>
    </location>
</feature>
<dbReference type="GO" id="GO:0004806">
    <property type="term" value="F:triacylglycerol lipase activity"/>
    <property type="evidence" value="ECO:0007669"/>
    <property type="project" value="InterPro"/>
</dbReference>
<proteinExistence type="predicted"/>
<feature type="domain" description="Fungal lipase-type" evidence="2">
    <location>
        <begin position="294"/>
        <end position="455"/>
    </location>
</feature>
<dbReference type="Gene3D" id="3.40.50.1820">
    <property type="entry name" value="alpha/beta hydrolase"/>
    <property type="match status" value="1"/>
</dbReference>
<gene>
    <name evidence="3" type="ORF">LUZ62_043700</name>
</gene>
<dbReference type="PANTHER" id="PTHR46086">
    <property type="entry name" value="ALPHA/BETA-HYDROLASES SUPERFAMILY PROTEIN"/>
    <property type="match status" value="1"/>
</dbReference>
<accession>A0AAV8FGA9</accession>
<organism evidence="3 4">
    <name type="scientific">Rhynchospora pubera</name>
    <dbReference type="NCBI Taxonomy" id="906938"/>
    <lineage>
        <taxon>Eukaryota</taxon>
        <taxon>Viridiplantae</taxon>
        <taxon>Streptophyta</taxon>
        <taxon>Embryophyta</taxon>
        <taxon>Tracheophyta</taxon>
        <taxon>Spermatophyta</taxon>
        <taxon>Magnoliopsida</taxon>
        <taxon>Liliopsida</taxon>
        <taxon>Poales</taxon>
        <taxon>Cyperaceae</taxon>
        <taxon>Cyperoideae</taxon>
        <taxon>Rhynchosporeae</taxon>
        <taxon>Rhynchospora</taxon>
    </lineage>
</organism>
<dbReference type="GO" id="GO:0006629">
    <property type="term" value="P:lipid metabolic process"/>
    <property type="evidence" value="ECO:0007669"/>
    <property type="project" value="InterPro"/>
</dbReference>
<evidence type="ECO:0000313" key="4">
    <source>
        <dbReference type="Proteomes" id="UP001140206"/>
    </source>
</evidence>
<feature type="compositionally biased region" description="Basic and acidic residues" evidence="1">
    <location>
        <begin position="32"/>
        <end position="47"/>
    </location>
</feature>
<comment type="caution">
    <text evidence="3">The sequence shown here is derived from an EMBL/GenBank/DDBJ whole genome shotgun (WGS) entry which is preliminary data.</text>
</comment>
<sequence>MTMAAGSMCEVPDEGNEQGMTHTSDPSQQEYSLRDFASDDGVNLRKGEQETIEEVQKRNLSEKLEHKHYSSDFNSYAEVPKMSVRGRDRVEDYLLLQADTASLVGLTRFLVLGSNAGRVVNMGEQGSDVGGIAFELRCTIVFSIVVRWIICFFKKPMKLFGLLLEFFLNANGDNLSCSIRNLLTGRIPERGSKNCLSAVGYLDTRVHLHKFCNNSAPEEKEKPGVLEDLVMMDICVMASKIVYENADVVKSIIDEDWKMHFVNLYNFWNEYRKETSTQAFIMCNKRKDADLILISFRGAKTFDASDLCMGFDYSWCHVPGMGKVHVGFLEALGLGTRDEISSILSSLQGPNPNLVEDKKVAYYTLRNVLRDLLAEHPKAMFVVTGHGVGGALAALFPALLLFNEEEDLIKRWSAVYTFGQPRIGDEQLQMFMQPYAKKYFRVVYSHDIMPLLPYDDGVFLYKHIGVCLHYNSFFIGKIMNKEPSWSNFSSWNIVSQLVNSIWELIRGFLMGRICGREYQETRLMIMCRILGLIEPCLSAHMPTNYINCARLGCRV</sequence>
<dbReference type="InterPro" id="IPR044819">
    <property type="entry name" value="OBL-like"/>
</dbReference>
<dbReference type="AlphaFoldDB" id="A0AAV8FGA9"/>
<dbReference type="InterPro" id="IPR029058">
    <property type="entry name" value="AB_hydrolase_fold"/>
</dbReference>
<dbReference type="EMBL" id="JAMFTS010000002">
    <property type="protein sequence ID" value="KAJ4792454.1"/>
    <property type="molecule type" value="Genomic_DNA"/>
</dbReference>
<dbReference type="PANTHER" id="PTHR46086:SF3">
    <property type="entry name" value="TRIACYLGLYCEROL LIPASE OBL1"/>
    <property type="match status" value="1"/>
</dbReference>
<dbReference type="Pfam" id="PF01764">
    <property type="entry name" value="Lipase_3"/>
    <property type="match status" value="1"/>
</dbReference>
<evidence type="ECO:0000259" key="2">
    <source>
        <dbReference type="Pfam" id="PF01764"/>
    </source>
</evidence>
<reference evidence="3" key="1">
    <citation type="submission" date="2022-08" db="EMBL/GenBank/DDBJ databases">
        <authorList>
            <person name="Marques A."/>
        </authorList>
    </citation>
    <scope>NUCLEOTIDE SEQUENCE</scope>
    <source>
        <strain evidence="3">RhyPub2mFocal</strain>
        <tissue evidence="3">Leaves</tissue>
    </source>
</reference>
<keyword evidence="4" id="KW-1185">Reference proteome</keyword>
<dbReference type="SUPFAM" id="SSF53474">
    <property type="entry name" value="alpha/beta-Hydrolases"/>
    <property type="match status" value="1"/>
</dbReference>